<dbReference type="KEGG" id="gsl:Gasu_58520"/>
<keyword evidence="1" id="KW-0472">Membrane</keyword>
<proteinExistence type="predicted"/>
<evidence type="ECO:0000256" key="1">
    <source>
        <dbReference type="SAM" id="Phobius"/>
    </source>
</evidence>
<sequence length="87" mass="10438">MAILIIIIIIIIIESVNRILLLNYFFPFSLFFQSFLVEAIYHPEHLWKDKLNIESLHFPKYFSFLYLFTILLSVIESTVHYIIAIWS</sequence>
<feature type="transmembrane region" description="Helical" evidence="1">
    <location>
        <begin position="21"/>
        <end position="41"/>
    </location>
</feature>
<gene>
    <name evidence="2" type="ORF">Gasu_58520</name>
</gene>
<keyword evidence="1" id="KW-0812">Transmembrane</keyword>
<dbReference type="Gramene" id="EME26528">
    <property type="protein sequence ID" value="EME26528"/>
    <property type="gene ID" value="Gasu_58520"/>
</dbReference>
<evidence type="ECO:0000313" key="3">
    <source>
        <dbReference type="Proteomes" id="UP000030680"/>
    </source>
</evidence>
<keyword evidence="3" id="KW-1185">Reference proteome</keyword>
<keyword evidence="1" id="KW-1133">Transmembrane helix</keyword>
<evidence type="ECO:0000313" key="2">
    <source>
        <dbReference type="EMBL" id="EME26528.1"/>
    </source>
</evidence>
<dbReference type="AlphaFoldDB" id="M2XS82"/>
<reference evidence="3" key="1">
    <citation type="journal article" date="2013" name="Science">
        <title>Gene transfer from bacteria and archaea facilitated evolution of an extremophilic eukaryote.</title>
        <authorList>
            <person name="Schonknecht G."/>
            <person name="Chen W.H."/>
            <person name="Ternes C.M."/>
            <person name="Barbier G.G."/>
            <person name="Shrestha R.P."/>
            <person name="Stanke M."/>
            <person name="Brautigam A."/>
            <person name="Baker B.J."/>
            <person name="Banfield J.F."/>
            <person name="Garavito R.M."/>
            <person name="Carr K."/>
            <person name="Wilkerson C."/>
            <person name="Rensing S.A."/>
            <person name="Gagneul D."/>
            <person name="Dickenson N.E."/>
            <person name="Oesterhelt C."/>
            <person name="Lercher M.J."/>
            <person name="Weber A.P."/>
        </authorList>
    </citation>
    <scope>NUCLEOTIDE SEQUENCE [LARGE SCALE GENOMIC DNA]</scope>
    <source>
        <strain evidence="3">074W</strain>
    </source>
</reference>
<protein>
    <submittedName>
        <fullName evidence="2">Uncharacterized protein</fullName>
    </submittedName>
</protein>
<dbReference type="RefSeq" id="XP_005703048.1">
    <property type="nucleotide sequence ID" value="XM_005702991.1"/>
</dbReference>
<organism evidence="2 3">
    <name type="scientific">Galdieria sulphuraria</name>
    <name type="common">Red alga</name>
    <dbReference type="NCBI Taxonomy" id="130081"/>
    <lineage>
        <taxon>Eukaryota</taxon>
        <taxon>Rhodophyta</taxon>
        <taxon>Bangiophyceae</taxon>
        <taxon>Galdieriales</taxon>
        <taxon>Galdieriaceae</taxon>
        <taxon>Galdieria</taxon>
    </lineage>
</organism>
<feature type="transmembrane region" description="Helical" evidence="1">
    <location>
        <begin position="61"/>
        <end position="86"/>
    </location>
</feature>
<accession>M2XS82</accession>
<name>M2XS82_GALSU</name>
<dbReference type="EMBL" id="KB454547">
    <property type="protein sequence ID" value="EME26528.1"/>
    <property type="molecule type" value="Genomic_DNA"/>
</dbReference>
<dbReference type="Proteomes" id="UP000030680">
    <property type="component" value="Unassembled WGS sequence"/>
</dbReference>
<dbReference type="GeneID" id="17085497"/>